<dbReference type="Proteomes" id="UP000533017">
    <property type="component" value="Unassembled WGS sequence"/>
</dbReference>
<feature type="domain" description="DUF402" evidence="1">
    <location>
        <begin position="96"/>
        <end position="165"/>
    </location>
</feature>
<evidence type="ECO:0000259" key="1">
    <source>
        <dbReference type="Pfam" id="PF04167"/>
    </source>
</evidence>
<accession>A0A1I2K689</accession>
<dbReference type="STRING" id="504797.SAMN05421678_10141"/>
<dbReference type="Gene3D" id="2.40.380.10">
    <property type="entry name" value="FomD-like"/>
    <property type="match status" value="1"/>
</dbReference>
<dbReference type="OrthoDB" id="3531052at2"/>
<reference evidence="3 4" key="1">
    <citation type="submission" date="2016-10" db="EMBL/GenBank/DDBJ databases">
        <authorList>
            <person name="de Groot N.N."/>
        </authorList>
    </citation>
    <scope>NUCLEOTIDE SEQUENCE [LARGE SCALE GENOMIC DNA]</scope>
    <source>
        <strain evidence="3 4">CPCC 202808</strain>
    </source>
</reference>
<dbReference type="EMBL" id="FOOI01000001">
    <property type="protein sequence ID" value="SFF61953.1"/>
    <property type="molecule type" value="Genomic_DNA"/>
</dbReference>
<reference evidence="2 5" key="2">
    <citation type="submission" date="2020-07" db="EMBL/GenBank/DDBJ databases">
        <title>Sequencing the genomes of 1000 actinobacteria strains.</title>
        <authorList>
            <person name="Klenk H.-P."/>
        </authorList>
    </citation>
    <scope>NUCLEOTIDE SEQUENCE [LARGE SCALE GENOMIC DNA]</scope>
    <source>
        <strain evidence="2 5">DSM 45117</strain>
    </source>
</reference>
<dbReference type="AlphaFoldDB" id="A0A1I2K689"/>
<evidence type="ECO:0000313" key="2">
    <source>
        <dbReference type="EMBL" id="NYH85946.1"/>
    </source>
</evidence>
<dbReference type="RefSeq" id="WP_092879578.1">
    <property type="nucleotide sequence ID" value="NZ_FOOI01000001.1"/>
</dbReference>
<dbReference type="InterPro" id="IPR007295">
    <property type="entry name" value="DUF402"/>
</dbReference>
<name>A0A1I2K689_9ACTN</name>
<dbReference type="Pfam" id="PF04167">
    <property type="entry name" value="DUF402"/>
    <property type="match status" value="1"/>
</dbReference>
<evidence type="ECO:0000313" key="5">
    <source>
        <dbReference type="Proteomes" id="UP000533017"/>
    </source>
</evidence>
<organism evidence="3 4">
    <name type="scientific">Actinopolymorpha cephalotaxi</name>
    <dbReference type="NCBI Taxonomy" id="504797"/>
    <lineage>
        <taxon>Bacteria</taxon>
        <taxon>Bacillati</taxon>
        <taxon>Actinomycetota</taxon>
        <taxon>Actinomycetes</taxon>
        <taxon>Propionibacteriales</taxon>
        <taxon>Actinopolymorphaceae</taxon>
        <taxon>Actinopolymorpha</taxon>
    </lineage>
</organism>
<dbReference type="EMBL" id="JACBZA010000001">
    <property type="protein sequence ID" value="NYH85946.1"/>
    <property type="molecule type" value="Genomic_DNA"/>
</dbReference>
<sequence length="186" mass="20590">MGFRTARKLKYPDRINASWSERVLGRDEHGEWAVLPAGSPVRRASGTILRYSTDQVFCYPYDCWWVARMGVPPVGFRAHRADGSVRIFDGVEPDRVDISTPARVGADGVSFVDLTLDVVRDRHGVVTVLDEDEMAADVARYSVPARHVETARRSCAEVAALMLAGEPPFDGSALRWLTVAADPSFR</sequence>
<dbReference type="InterPro" id="IPR035930">
    <property type="entry name" value="FomD-like_sf"/>
</dbReference>
<evidence type="ECO:0000313" key="4">
    <source>
        <dbReference type="Proteomes" id="UP000199052"/>
    </source>
</evidence>
<evidence type="ECO:0000313" key="3">
    <source>
        <dbReference type="EMBL" id="SFF61953.1"/>
    </source>
</evidence>
<gene>
    <name evidence="2" type="ORF">FHR37_004797</name>
    <name evidence="3" type="ORF">SAMN05421678_10141</name>
</gene>
<proteinExistence type="predicted"/>
<dbReference type="SUPFAM" id="SSF159234">
    <property type="entry name" value="FomD-like"/>
    <property type="match status" value="1"/>
</dbReference>
<keyword evidence="5" id="KW-1185">Reference proteome</keyword>
<dbReference type="Proteomes" id="UP000199052">
    <property type="component" value="Unassembled WGS sequence"/>
</dbReference>
<protein>
    <recommendedName>
        <fullName evidence="1">DUF402 domain-containing protein</fullName>
    </recommendedName>
</protein>